<keyword evidence="6" id="KW-1185">Reference proteome</keyword>
<dbReference type="RefSeq" id="WP_043752144.1">
    <property type="nucleotide sequence ID" value="NZ_AQQX01000009.1"/>
</dbReference>
<feature type="domain" description="Carboxyltransferase" evidence="4">
    <location>
        <begin position="25"/>
        <end position="300"/>
    </location>
</feature>
<dbReference type="eggNOG" id="COG1984">
    <property type="taxonomic scope" value="Bacteria"/>
</dbReference>
<sequence>MSELVLHKVGPGCTVQDMGRPGQLSVGLSRGGAADTMALIEAAALLDLKAPVAGIEMAGMGLDLSVTAPMRAALTGAVMQASLNGSPVGWNRSLSLAPGDQLRIGAVRSGLYGYVVPAGGIATPPLIGARATHLAAGLGQALAAGDHLPVGEDTAPGLPPMALRPEERFAGGEVRVMPGPQTGLFDAVTRARFHATAFTRSQVGNRQGVRLDHEGAAFASDTKGIASDLIRPGDIQMTGDGTPYILLAECQTMGGYPRIGTVIPADLPRVAQAAPGQVLRPRAISVEEADALWRSDVDLLRAARARVAPLRRDPHDIPDLLSYQLIGGVIRGDEDIA</sequence>
<dbReference type="SUPFAM" id="SSF50891">
    <property type="entry name" value="Cyclophilin-like"/>
    <property type="match status" value="1"/>
</dbReference>
<reference evidence="5 6" key="1">
    <citation type="journal article" date="2015" name="Antonie Van Leeuwenhoek">
        <title>Pseudooceanicola atlanticus gen. nov. sp. nov., isolated from surface seawater of the Atlantic Ocean and reclassification of Oceanicola batsensis, Oceanicola marinus, Oceanicola nitratireducens, Oceanicola nanhaiensis, Oceanicola antarcticus and Oceanicola flagellatus, as Pseudooceanicola batsensis comb. nov., Pseudooceanicola marinus comb. nov., Pseudooceanicola nitratireducens comb. nov., Pseudooceanicola nanhaiensis comb. nov., Pseudooceanicola antarcticus comb. nov., and Pseudooceanicola flagellatus comb. nov.</title>
        <authorList>
            <person name="Lai Q."/>
            <person name="Li G."/>
            <person name="Liu X."/>
            <person name="Du Y."/>
            <person name="Sun F."/>
            <person name="Shao Z."/>
        </authorList>
    </citation>
    <scope>NUCLEOTIDE SEQUENCE [LARGE SCALE GENOMIC DNA]</scope>
    <source>
        <strain evidence="5 6">22II-s11g</strain>
    </source>
</reference>
<dbReference type="AlphaFoldDB" id="A0A0A0E9E9"/>
<keyword evidence="3" id="KW-0067">ATP-binding</keyword>
<evidence type="ECO:0000256" key="2">
    <source>
        <dbReference type="ARBA" id="ARBA00022801"/>
    </source>
</evidence>
<keyword evidence="1" id="KW-0547">Nucleotide-binding</keyword>
<keyword evidence="5" id="KW-0456">Lyase</keyword>
<accession>A0A0A0E9E9</accession>
<proteinExistence type="predicted"/>
<protein>
    <submittedName>
        <fullName evidence="5">Urea amidolyase</fullName>
    </submittedName>
</protein>
<dbReference type="GO" id="GO:0005524">
    <property type="term" value="F:ATP binding"/>
    <property type="evidence" value="ECO:0007669"/>
    <property type="project" value="UniProtKB-KW"/>
</dbReference>
<dbReference type="InterPro" id="IPR003778">
    <property type="entry name" value="CT_A_B"/>
</dbReference>
<dbReference type="PANTHER" id="PTHR43309">
    <property type="entry name" value="5-OXOPROLINASE SUBUNIT C"/>
    <property type="match status" value="1"/>
</dbReference>
<dbReference type="Proteomes" id="UP000030004">
    <property type="component" value="Unassembled WGS sequence"/>
</dbReference>
<keyword evidence="2" id="KW-0378">Hydrolase</keyword>
<dbReference type="GO" id="GO:0016787">
    <property type="term" value="F:hydrolase activity"/>
    <property type="evidence" value="ECO:0007669"/>
    <property type="project" value="UniProtKB-KW"/>
</dbReference>
<comment type="caution">
    <text evidence="5">The sequence shown here is derived from an EMBL/GenBank/DDBJ whole genome shotgun (WGS) entry which is preliminary data.</text>
</comment>
<name>A0A0A0E9E9_9RHOB</name>
<evidence type="ECO:0000256" key="3">
    <source>
        <dbReference type="ARBA" id="ARBA00022840"/>
    </source>
</evidence>
<evidence type="ECO:0000313" key="5">
    <source>
        <dbReference type="EMBL" id="KGM47616.1"/>
    </source>
</evidence>
<dbReference type="GO" id="GO:0016829">
    <property type="term" value="F:lyase activity"/>
    <property type="evidence" value="ECO:0007669"/>
    <property type="project" value="UniProtKB-KW"/>
</dbReference>
<dbReference type="STRING" id="1461694.ATO9_17405"/>
<dbReference type="InterPro" id="IPR029000">
    <property type="entry name" value="Cyclophilin-like_dom_sf"/>
</dbReference>
<dbReference type="Pfam" id="PF02626">
    <property type="entry name" value="CT_A_B"/>
    <property type="match status" value="1"/>
</dbReference>
<dbReference type="OrthoDB" id="9768696at2"/>
<gene>
    <name evidence="5" type="ORF">ATO9_17405</name>
</gene>
<evidence type="ECO:0000256" key="1">
    <source>
        <dbReference type="ARBA" id="ARBA00022741"/>
    </source>
</evidence>
<organism evidence="5 6">
    <name type="scientific">Pseudooceanicola atlanticus</name>
    <dbReference type="NCBI Taxonomy" id="1461694"/>
    <lineage>
        <taxon>Bacteria</taxon>
        <taxon>Pseudomonadati</taxon>
        <taxon>Pseudomonadota</taxon>
        <taxon>Alphaproteobacteria</taxon>
        <taxon>Rhodobacterales</taxon>
        <taxon>Paracoccaceae</taxon>
        <taxon>Pseudooceanicola</taxon>
    </lineage>
</organism>
<dbReference type="PANTHER" id="PTHR43309:SF3">
    <property type="entry name" value="5-OXOPROLINASE SUBUNIT C"/>
    <property type="match status" value="1"/>
</dbReference>
<evidence type="ECO:0000313" key="6">
    <source>
        <dbReference type="Proteomes" id="UP000030004"/>
    </source>
</evidence>
<dbReference type="EMBL" id="AQQX01000009">
    <property type="protein sequence ID" value="KGM47616.1"/>
    <property type="molecule type" value="Genomic_DNA"/>
</dbReference>
<dbReference type="Gene3D" id="2.40.100.10">
    <property type="entry name" value="Cyclophilin-like"/>
    <property type="match status" value="1"/>
</dbReference>
<evidence type="ECO:0000259" key="4">
    <source>
        <dbReference type="SMART" id="SM00797"/>
    </source>
</evidence>
<dbReference type="InterPro" id="IPR052708">
    <property type="entry name" value="PxpC"/>
</dbReference>
<dbReference type="SMART" id="SM00797">
    <property type="entry name" value="AHS2"/>
    <property type="match status" value="1"/>
</dbReference>